<name>A0A812AP37_ACAPH</name>
<comment type="catalytic activity">
    <reaction evidence="9">
        <text>a D-hexose + ATP = a D-hexose 6-phosphate + ADP + H(+)</text>
        <dbReference type="Rhea" id="RHEA:22740"/>
        <dbReference type="ChEBI" id="CHEBI:4194"/>
        <dbReference type="ChEBI" id="CHEBI:15378"/>
        <dbReference type="ChEBI" id="CHEBI:30616"/>
        <dbReference type="ChEBI" id="CHEBI:229467"/>
        <dbReference type="ChEBI" id="CHEBI:456216"/>
        <dbReference type="EC" id="2.7.1.1"/>
    </reaction>
    <physiologicalReaction direction="left-to-right" evidence="9">
        <dbReference type="Rhea" id="RHEA:22741"/>
    </physiologicalReaction>
</comment>
<dbReference type="GO" id="GO:0006006">
    <property type="term" value="P:glucose metabolic process"/>
    <property type="evidence" value="ECO:0007669"/>
    <property type="project" value="TreeGrafter"/>
</dbReference>
<comment type="similarity">
    <text evidence="3 14">Belongs to the hexokinase family.</text>
</comment>
<evidence type="ECO:0000256" key="1">
    <source>
        <dbReference type="ARBA" id="ARBA00004888"/>
    </source>
</evidence>
<keyword evidence="18" id="KW-1185">Reference proteome</keyword>
<reference evidence="17" key="1">
    <citation type="submission" date="2021-01" db="EMBL/GenBank/DDBJ databases">
        <authorList>
            <person name="Li R."/>
            <person name="Bekaert M."/>
        </authorList>
    </citation>
    <scope>NUCLEOTIDE SEQUENCE</scope>
    <source>
        <strain evidence="17">Farmed</strain>
    </source>
</reference>
<accession>A0A812AP37</accession>
<evidence type="ECO:0000256" key="11">
    <source>
        <dbReference type="ARBA" id="ARBA00048160"/>
    </source>
</evidence>
<dbReference type="PANTHER" id="PTHR19443:SF16">
    <property type="entry name" value="HEXOKINASE TYPE 1-RELATED"/>
    <property type="match status" value="1"/>
</dbReference>
<dbReference type="InterPro" id="IPR001312">
    <property type="entry name" value="Hexokinase"/>
</dbReference>
<evidence type="ECO:0000259" key="16">
    <source>
        <dbReference type="Pfam" id="PF03727"/>
    </source>
</evidence>
<sequence>MLDKFREGLAAETHPTASVKMFATYVRQTPKGSEIGDFLALDLGGTNFRVLHIQLDGQDTKMESKIFLIPQVIMSGTGVQLFDHIADCIYKFMKENRLLDKELPLGFTFSFPCRQEGLAKAILTTWTKGFKCEGVEGNNIVELLHAAVKRRGDIKVKCVAVINDTVGALMSCAHSDRKCAVGIILGTGTNACYIENLDNVEVWNEDKNEPKTVIINTEWGAFGDDGCMDRIRTEYDRQVDKHSINPGMQKYEKMISGMYMGELVRLVLEKLRRHNLIFCGKGSEDLSTRGRFYTKYVSEIESDIDDGFKNTKQVFEELGLEHYLVEDCRIAQYVCSLVSRRAAYLAAAGTAAILHKMGRHEVTVAVDGSLYRFHPHFHDLMVEKIQALCPNTRFRLMLSHDGSGKGAAIVACCASSNTSSSPAASMANLHLEK</sequence>
<dbReference type="PROSITE" id="PS51748">
    <property type="entry name" value="HEXOKINASE_2"/>
    <property type="match status" value="1"/>
</dbReference>
<comment type="pathway">
    <text evidence="2">Carbohydrate metabolism; hexose metabolism.</text>
</comment>
<dbReference type="Pfam" id="PF00349">
    <property type="entry name" value="Hexokinase_1"/>
    <property type="match status" value="1"/>
</dbReference>
<evidence type="ECO:0000256" key="7">
    <source>
        <dbReference type="ARBA" id="ARBA00022840"/>
    </source>
</evidence>
<keyword evidence="6 14" id="KW-0418">Kinase</keyword>
<comment type="pathway">
    <text evidence="1">Carbohydrate degradation; glycolysis; D-glyceraldehyde 3-phosphate and glycerone phosphate from D-glucose: step 1/4.</text>
</comment>
<dbReference type="InterPro" id="IPR022673">
    <property type="entry name" value="Hexokinase_C"/>
</dbReference>
<dbReference type="PRINTS" id="PR00475">
    <property type="entry name" value="HEXOKINASE"/>
</dbReference>
<dbReference type="GO" id="GO:0006096">
    <property type="term" value="P:glycolytic process"/>
    <property type="evidence" value="ECO:0007669"/>
    <property type="project" value="UniProtKB-UniPathway"/>
</dbReference>
<proteinExistence type="inferred from homology"/>
<dbReference type="UniPathway" id="UPA00242"/>
<evidence type="ECO:0000313" key="18">
    <source>
        <dbReference type="Proteomes" id="UP000597762"/>
    </source>
</evidence>
<comment type="catalytic activity">
    <reaction evidence="11">
        <text>D-glucose + ATP = D-glucose 6-phosphate + ADP + H(+)</text>
        <dbReference type="Rhea" id="RHEA:17825"/>
        <dbReference type="ChEBI" id="CHEBI:4167"/>
        <dbReference type="ChEBI" id="CHEBI:15378"/>
        <dbReference type="ChEBI" id="CHEBI:30616"/>
        <dbReference type="ChEBI" id="CHEBI:61548"/>
        <dbReference type="ChEBI" id="CHEBI:456216"/>
        <dbReference type="EC" id="2.7.1.1"/>
    </reaction>
    <physiologicalReaction direction="left-to-right" evidence="11">
        <dbReference type="Rhea" id="RHEA:17826"/>
    </physiologicalReaction>
</comment>
<comment type="caution">
    <text evidence="17">The sequence shown here is derived from an EMBL/GenBank/DDBJ whole genome shotgun (WGS) entry which is preliminary data.</text>
</comment>
<evidence type="ECO:0000256" key="5">
    <source>
        <dbReference type="ARBA" id="ARBA00022741"/>
    </source>
</evidence>
<dbReference type="GO" id="GO:0005739">
    <property type="term" value="C:mitochondrion"/>
    <property type="evidence" value="ECO:0007669"/>
    <property type="project" value="TreeGrafter"/>
</dbReference>
<comment type="catalytic activity">
    <reaction evidence="10">
        <text>D-fructose + ATP = D-fructose 6-phosphate + ADP + H(+)</text>
        <dbReference type="Rhea" id="RHEA:16125"/>
        <dbReference type="ChEBI" id="CHEBI:15378"/>
        <dbReference type="ChEBI" id="CHEBI:30616"/>
        <dbReference type="ChEBI" id="CHEBI:37721"/>
        <dbReference type="ChEBI" id="CHEBI:61527"/>
        <dbReference type="ChEBI" id="CHEBI:456216"/>
        <dbReference type="EC" id="2.7.1.1"/>
    </reaction>
    <physiologicalReaction direction="left-to-right" evidence="10">
        <dbReference type="Rhea" id="RHEA:16126"/>
    </physiologicalReaction>
</comment>
<dbReference type="FunFam" id="3.30.420.40:FF:000095">
    <property type="entry name" value="Phosphotransferase"/>
    <property type="match status" value="1"/>
</dbReference>
<evidence type="ECO:0000256" key="6">
    <source>
        <dbReference type="ARBA" id="ARBA00022777"/>
    </source>
</evidence>
<comment type="function">
    <text evidence="13">Catalyzes the phosphorylation of various hexoses to hexose 6-phosphate.</text>
</comment>
<dbReference type="Gene3D" id="3.30.420.40">
    <property type="match status" value="1"/>
</dbReference>
<evidence type="ECO:0000256" key="13">
    <source>
        <dbReference type="ARBA" id="ARBA00059457"/>
    </source>
</evidence>
<evidence type="ECO:0000256" key="2">
    <source>
        <dbReference type="ARBA" id="ARBA00005028"/>
    </source>
</evidence>
<dbReference type="InterPro" id="IPR022672">
    <property type="entry name" value="Hexokinase_N"/>
</dbReference>
<gene>
    <name evidence="17" type="ORF">SPHA_1863</name>
</gene>
<dbReference type="Gene3D" id="3.40.367.20">
    <property type="match status" value="1"/>
</dbReference>
<dbReference type="UniPathway" id="UPA00109">
    <property type="reaction ID" value="UER00180"/>
</dbReference>
<keyword evidence="4 14" id="KW-0808">Transferase</keyword>
<dbReference type="GO" id="GO:0005536">
    <property type="term" value="F:D-glucose binding"/>
    <property type="evidence" value="ECO:0007669"/>
    <property type="project" value="InterPro"/>
</dbReference>
<evidence type="ECO:0000256" key="8">
    <source>
        <dbReference type="ARBA" id="ARBA00023152"/>
    </source>
</evidence>
<feature type="domain" description="Hexokinase C-terminal" evidence="16">
    <location>
        <begin position="181"/>
        <end position="413"/>
    </location>
</feature>
<keyword evidence="8 14" id="KW-0324">Glycolysis</keyword>
<keyword evidence="7 14" id="KW-0067">ATP-binding</keyword>
<evidence type="ECO:0000256" key="9">
    <source>
        <dbReference type="ARBA" id="ARBA00044613"/>
    </source>
</evidence>
<dbReference type="GO" id="GO:0004340">
    <property type="term" value="F:glucokinase activity"/>
    <property type="evidence" value="ECO:0007669"/>
    <property type="project" value="TreeGrafter"/>
</dbReference>
<protein>
    <recommendedName>
        <fullName evidence="14">Phosphotransferase</fullName>
        <ecNumber evidence="14">2.7.1.-</ecNumber>
    </recommendedName>
</protein>
<evidence type="ECO:0000256" key="4">
    <source>
        <dbReference type="ARBA" id="ARBA00022679"/>
    </source>
</evidence>
<dbReference type="OrthoDB" id="419537at2759"/>
<dbReference type="EC" id="2.7.1.-" evidence="14"/>
<dbReference type="CDD" id="cd24019">
    <property type="entry name" value="ASKHA_NBD_HK_meta"/>
    <property type="match status" value="1"/>
</dbReference>
<organism evidence="17 18">
    <name type="scientific">Acanthosepion pharaonis</name>
    <name type="common">Pharaoh cuttlefish</name>
    <name type="synonym">Sepia pharaonis</name>
    <dbReference type="NCBI Taxonomy" id="158019"/>
    <lineage>
        <taxon>Eukaryota</taxon>
        <taxon>Metazoa</taxon>
        <taxon>Spiralia</taxon>
        <taxon>Lophotrochozoa</taxon>
        <taxon>Mollusca</taxon>
        <taxon>Cephalopoda</taxon>
        <taxon>Coleoidea</taxon>
        <taxon>Decapodiformes</taxon>
        <taxon>Sepiida</taxon>
        <taxon>Sepiina</taxon>
        <taxon>Sepiidae</taxon>
        <taxon>Acanthosepion</taxon>
    </lineage>
</organism>
<evidence type="ECO:0000256" key="14">
    <source>
        <dbReference type="RuleBase" id="RU362007"/>
    </source>
</evidence>
<feature type="domain" description="Hexokinase N-terminal" evidence="15">
    <location>
        <begin position="1"/>
        <end position="173"/>
    </location>
</feature>
<dbReference type="AlphaFoldDB" id="A0A812AP37"/>
<dbReference type="GO" id="GO:0005524">
    <property type="term" value="F:ATP binding"/>
    <property type="evidence" value="ECO:0007669"/>
    <property type="project" value="UniProtKB-UniRule"/>
</dbReference>
<evidence type="ECO:0000256" key="3">
    <source>
        <dbReference type="ARBA" id="ARBA00009225"/>
    </source>
</evidence>
<dbReference type="GO" id="GO:0001678">
    <property type="term" value="P:intracellular glucose homeostasis"/>
    <property type="evidence" value="ECO:0007669"/>
    <property type="project" value="InterPro"/>
</dbReference>
<dbReference type="PANTHER" id="PTHR19443">
    <property type="entry name" value="HEXOKINASE"/>
    <property type="match status" value="1"/>
</dbReference>
<comment type="catalytic activity">
    <reaction evidence="12">
        <text>D-mannose + ATP = D-mannose 6-phosphate + ADP + H(+)</text>
        <dbReference type="Rhea" id="RHEA:11028"/>
        <dbReference type="ChEBI" id="CHEBI:4208"/>
        <dbReference type="ChEBI" id="CHEBI:15378"/>
        <dbReference type="ChEBI" id="CHEBI:30616"/>
        <dbReference type="ChEBI" id="CHEBI:58735"/>
        <dbReference type="ChEBI" id="CHEBI:456216"/>
        <dbReference type="EC" id="2.7.1.1"/>
    </reaction>
    <physiologicalReaction direction="left-to-right" evidence="12">
        <dbReference type="Rhea" id="RHEA:11029"/>
    </physiologicalReaction>
</comment>
<dbReference type="EMBL" id="CAHIKZ030000054">
    <property type="protein sequence ID" value="CAE1146571.1"/>
    <property type="molecule type" value="Genomic_DNA"/>
</dbReference>
<evidence type="ECO:0000259" key="15">
    <source>
        <dbReference type="Pfam" id="PF00349"/>
    </source>
</evidence>
<dbReference type="Proteomes" id="UP000597762">
    <property type="component" value="Unassembled WGS sequence"/>
</dbReference>
<dbReference type="GO" id="GO:0008865">
    <property type="term" value="F:fructokinase activity"/>
    <property type="evidence" value="ECO:0007669"/>
    <property type="project" value="TreeGrafter"/>
</dbReference>
<keyword evidence="5 14" id="KW-0547">Nucleotide-binding</keyword>
<dbReference type="Pfam" id="PF03727">
    <property type="entry name" value="Hexokinase_2"/>
    <property type="match status" value="1"/>
</dbReference>
<dbReference type="SUPFAM" id="SSF53067">
    <property type="entry name" value="Actin-like ATPase domain"/>
    <property type="match status" value="2"/>
</dbReference>
<dbReference type="GO" id="GO:0005829">
    <property type="term" value="C:cytosol"/>
    <property type="evidence" value="ECO:0007669"/>
    <property type="project" value="TreeGrafter"/>
</dbReference>
<evidence type="ECO:0000256" key="10">
    <source>
        <dbReference type="ARBA" id="ARBA00047905"/>
    </source>
</evidence>
<evidence type="ECO:0000313" key="17">
    <source>
        <dbReference type="EMBL" id="CAE1146571.1"/>
    </source>
</evidence>
<evidence type="ECO:0000256" key="12">
    <source>
        <dbReference type="ARBA" id="ARBA00050361"/>
    </source>
</evidence>
<dbReference type="InterPro" id="IPR043129">
    <property type="entry name" value="ATPase_NBD"/>
</dbReference>
<dbReference type="FunFam" id="3.40.367.20:FF:000005">
    <property type="entry name" value="Phosphotransferase"/>
    <property type="match status" value="1"/>
</dbReference>